<dbReference type="AlphaFoldDB" id="A0A9Q0XGJ1"/>
<dbReference type="InterPro" id="IPR029361">
    <property type="entry name" value="SPMIP9"/>
</dbReference>
<dbReference type="Pfam" id="PF15217">
    <property type="entry name" value="TSC21"/>
    <property type="match status" value="1"/>
</dbReference>
<dbReference type="Proteomes" id="UP001142489">
    <property type="component" value="Unassembled WGS sequence"/>
</dbReference>
<organism evidence="2 3">
    <name type="scientific">Phrynocephalus forsythii</name>
    <dbReference type="NCBI Taxonomy" id="171643"/>
    <lineage>
        <taxon>Eukaryota</taxon>
        <taxon>Metazoa</taxon>
        <taxon>Chordata</taxon>
        <taxon>Craniata</taxon>
        <taxon>Vertebrata</taxon>
        <taxon>Euteleostomi</taxon>
        <taxon>Lepidosauria</taxon>
        <taxon>Squamata</taxon>
        <taxon>Bifurcata</taxon>
        <taxon>Unidentata</taxon>
        <taxon>Episquamata</taxon>
        <taxon>Toxicofera</taxon>
        <taxon>Iguania</taxon>
        <taxon>Acrodonta</taxon>
        <taxon>Agamidae</taxon>
        <taxon>Agaminae</taxon>
        <taxon>Phrynocephalus</taxon>
    </lineage>
</organism>
<evidence type="ECO:0000256" key="1">
    <source>
        <dbReference type="SAM" id="MobiDB-lite"/>
    </source>
</evidence>
<reference evidence="2" key="1">
    <citation type="journal article" date="2023" name="DNA Res.">
        <title>Chromosome-level genome assembly of Phrynocephalus forsythii using third-generation DNA sequencing and Hi-C analysis.</title>
        <authorList>
            <person name="Qi Y."/>
            <person name="Zhao W."/>
            <person name="Zhao Y."/>
            <person name="Niu C."/>
            <person name="Cao S."/>
            <person name="Zhang Y."/>
        </authorList>
    </citation>
    <scope>NUCLEOTIDE SEQUENCE</scope>
    <source>
        <tissue evidence="2">Muscle</tissue>
    </source>
</reference>
<evidence type="ECO:0000313" key="2">
    <source>
        <dbReference type="EMBL" id="KAJ7313368.1"/>
    </source>
</evidence>
<accession>A0A9Q0XGJ1</accession>
<sequence length="302" mass="35152">MPERQQLRPHLQGNQCNMTDILQRISLSKPHVDQGMYRTLYMIDYQHYAEHHQWRPMTEPSQRLKLEAQLKEKELAKPAQKKEVKYVEEAGCQEVQPPYPVGMVGRASKGKEAPPRNQEHQEHWSYYPPLEDPTAVQEKEAEILAQPEDAVAVTGTPEAPCLKQEQGQNWNSYQQFLLENRRANQVQVQEIKRLNLETSVFPRDFIRSTEASTYQKDYKSWPRVQGGYCRPNRNFSSLFLEDGYYKDNPWTSEYMDNYSIFLRKLQWNARNPVSSFCSAVKPIPHISHGMPSQTPIAVNTAL</sequence>
<protein>
    <submittedName>
        <fullName evidence="2">Uncharacterized protein</fullName>
    </submittedName>
</protein>
<feature type="compositionally biased region" description="Basic and acidic residues" evidence="1">
    <location>
        <begin position="109"/>
        <end position="123"/>
    </location>
</feature>
<name>A0A9Q0XGJ1_9SAUR</name>
<dbReference type="EMBL" id="JAPFRF010000012">
    <property type="protein sequence ID" value="KAJ7313368.1"/>
    <property type="molecule type" value="Genomic_DNA"/>
</dbReference>
<dbReference type="OrthoDB" id="9514831at2759"/>
<proteinExistence type="predicted"/>
<comment type="caution">
    <text evidence="2">The sequence shown here is derived from an EMBL/GenBank/DDBJ whole genome shotgun (WGS) entry which is preliminary data.</text>
</comment>
<keyword evidence="3" id="KW-1185">Reference proteome</keyword>
<evidence type="ECO:0000313" key="3">
    <source>
        <dbReference type="Proteomes" id="UP001142489"/>
    </source>
</evidence>
<feature type="region of interest" description="Disordered" evidence="1">
    <location>
        <begin position="107"/>
        <end position="129"/>
    </location>
</feature>
<gene>
    <name evidence="2" type="ORF">JRQ81_004669</name>
</gene>